<dbReference type="Gene3D" id="3.60.21.10">
    <property type="match status" value="1"/>
</dbReference>
<dbReference type="PANTHER" id="PTHR11575">
    <property type="entry name" value="5'-NUCLEOTIDASE-RELATED"/>
    <property type="match status" value="1"/>
</dbReference>
<dbReference type="InterPro" id="IPR006179">
    <property type="entry name" value="5_nucleotidase/apyrase"/>
</dbReference>
<name>A0A0K8RGG9_IXORI</name>
<dbReference type="EC" id="3.1.3.5" evidence="2"/>
<dbReference type="PANTHER" id="PTHR11575:SF24">
    <property type="entry name" value="5'-NUCLEOTIDASE"/>
    <property type="match status" value="1"/>
</dbReference>
<accession>A0A0K8RGG9</accession>
<dbReference type="GO" id="GO:0000166">
    <property type="term" value="F:nucleotide binding"/>
    <property type="evidence" value="ECO:0007669"/>
    <property type="project" value="InterPro"/>
</dbReference>
<comment type="catalytic activity">
    <reaction evidence="1">
        <text>a ribonucleoside 5'-phosphate + H2O = a ribonucleoside + phosphate</text>
        <dbReference type="Rhea" id="RHEA:12484"/>
        <dbReference type="ChEBI" id="CHEBI:15377"/>
        <dbReference type="ChEBI" id="CHEBI:18254"/>
        <dbReference type="ChEBI" id="CHEBI:43474"/>
        <dbReference type="ChEBI" id="CHEBI:58043"/>
        <dbReference type="EC" id="3.1.3.5"/>
    </reaction>
</comment>
<protein>
    <recommendedName>
        <fullName evidence="2">5'-nucleotidase</fullName>
        <ecNumber evidence="2">3.1.3.5</ecNumber>
    </recommendedName>
</protein>
<evidence type="ECO:0000256" key="2">
    <source>
        <dbReference type="ARBA" id="ARBA00012643"/>
    </source>
</evidence>
<feature type="domain" description="Calcineurin-like phosphoesterase" evidence="4">
    <location>
        <begin position="28"/>
        <end position="156"/>
    </location>
</feature>
<proteinExistence type="evidence at transcript level"/>
<dbReference type="GO" id="GO:0046872">
    <property type="term" value="F:metal ion binding"/>
    <property type="evidence" value="ECO:0007669"/>
    <property type="project" value="InterPro"/>
</dbReference>
<dbReference type="PROSITE" id="PS00785">
    <property type="entry name" value="5_NUCLEOTIDASE_1"/>
    <property type="match status" value="1"/>
</dbReference>
<dbReference type="InterPro" id="IPR006146">
    <property type="entry name" value="5'-Nucleotdase_CS"/>
</dbReference>
<feature type="chain" id="PRO_5013311691" description="5'-nucleotidase" evidence="3">
    <location>
        <begin position="16"/>
        <end position="238"/>
    </location>
</feature>
<evidence type="ECO:0000259" key="4">
    <source>
        <dbReference type="Pfam" id="PF00149"/>
    </source>
</evidence>
<dbReference type="InterPro" id="IPR004843">
    <property type="entry name" value="Calcineurin-like_PHP"/>
</dbReference>
<evidence type="ECO:0000256" key="3">
    <source>
        <dbReference type="SAM" id="SignalP"/>
    </source>
</evidence>
<organism evidence="5">
    <name type="scientific">Ixodes ricinus</name>
    <name type="common">Common tick</name>
    <name type="synonym">Acarus ricinus</name>
    <dbReference type="NCBI Taxonomy" id="34613"/>
    <lineage>
        <taxon>Eukaryota</taxon>
        <taxon>Metazoa</taxon>
        <taxon>Ecdysozoa</taxon>
        <taxon>Arthropoda</taxon>
        <taxon>Chelicerata</taxon>
        <taxon>Arachnida</taxon>
        <taxon>Acari</taxon>
        <taxon>Parasitiformes</taxon>
        <taxon>Ixodida</taxon>
        <taxon>Ixodoidea</taxon>
        <taxon>Ixodidae</taxon>
        <taxon>Ixodinae</taxon>
        <taxon>Ixodes</taxon>
    </lineage>
</organism>
<dbReference type="AlphaFoldDB" id="A0A0K8RGG9"/>
<dbReference type="GO" id="GO:0005886">
    <property type="term" value="C:plasma membrane"/>
    <property type="evidence" value="ECO:0007669"/>
    <property type="project" value="TreeGrafter"/>
</dbReference>
<keyword evidence="3" id="KW-0732">Signal</keyword>
<reference evidence="5" key="1">
    <citation type="submission" date="2012-12" db="EMBL/GenBank/DDBJ databases">
        <title>Identification and characterization of a phenylalanine ammonia-lyase gene family in Isatis indigotica Fort.</title>
        <authorList>
            <person name="Liu Q."/>
            <person name="Chen J."/>
            <person name="Zhou X."/>
            <person name="Di P."/>
            <person name="Xiao Y."/>
            <person name="Xuan H."/>
            <person name="Zhang L."/>
            <person name="Chen W."/>
        </authorList>
    </citation>
    <scope>NUCLEOTIDE SEQUENCE</scope>
    <source>
        <tissue evidence="5">Salivary gland</tissue>
    </source>
</reference>
<feature type="signal peptide" evidence="3">
    <location>
        <begin position="1"/>
        <end position="15"/>
    </location>
</feature>
<sequence length="238" mass="26515">MHFFYLAAFLAISHAAPPPAEDKEFTITVLHTNDIHSHFLQSDKRGGNCTEEKAQNLSCYGGVARILTKVREIKKEEKNTFFFNAGDFYQGTVWYTVLKYNIVSVAMENMMYDAVCLGNHEFDDGPEGLAPFLKRMKSANVTVLGTNLETKDEPALDGIEVLKSIVYDINGVKMGVMGVVTTETLTIAKPGKIGILDEIESITKEIENLKNRSVKIFALISRVGYQKDKEISVKVGRP</sequence>
<dbReference type="SUPFAM" id="SSF56300">
    <property type="entry name" value="Metallo-dependent phosphatases"/>
    <property type="match status" value="1"/>
</dbReference>
<evidence type="ECO:0000256" key="1">
    <source>
        <dbReference type="ARBA" id="ARBA00000815"/>
    </source>
</evidence>
<dbReference type="GO" id="GO:0006196">
    <property type="term" value="P:AMP catabolic process"/>
    <property type="evidence" value="ECO:0007669"/>
    <property type="project" value="TreeGrafter"/>
</dbReference>
<dbReference type="PROSITE" id="PS00786">
    <property type="entry name" value="5_NUCLEOTIDASE_2"/>
    <property type="match status" value="1"/>
</dbReference>
<evidence type="ECO:0000313" key="5">
    <source>
        <dbReference type="EMBL" id="JAA69963.1"/>
    </source>
</evidence>
<dbReference type="Pfam" id="PF00149">
    <property type="entry name" value="Metallophos"/>
    <property type="match status" value="1"/>
</dbReference>
<dbReference type="GO" id="GO:0008253">
    <property type="term" value="F:5'-nucleotidase activity"/>
    <property type="evidence" value="ECO:0007669"/>
    <property type="project" value="UniProtKB-EC"/>
</dbReference>
<dbReference type="InterPro" id="IPR029052">
    <property type="entry name" value="Metallo-depent_PP-like"/>
</dbReference>
<dbReference type="EMBL" id="GADI01003845">
    <property type="protein sequence ID" value="JAA69963.1"/>
    <property type="molecule type" value="mRNA"/>
</dbReference>